<protein>
    <submittedName>
        <fullName evidence="2">Uncharacterized protein</fullName>
    </submittedName>
</protein>
<accession>A0AAP0C5Z7</accession>
<sequence length="141" mass="15179">MEAKKQGLFSSFKNDDFLRPATSRAKSPSRMLTTLLRRKPRHVPNAEPVVGRSGSLNGETLAPLIEGPDPEIGESKRVGSGIGNWMKGHLLSRAPSMTSSVAYRQRSDLRLLIGVMGAPLAPVNVSSGDPLPHLSIKDTPI</sequence>
<proteinExistence type="predicted"/>
<comment type="caution">
    <text evidence="2">The sequence shown here is derived from an EMBL/GenBank/DDBJ whole genome shotgun (WGS) entry which is preliminary data.</text>
</comment>
<feature type="region of interest" description="Disordered" evidence="1">
    <location>
        <begin position="39"/>
        <end position="79"/>
    </location>
</feature>
<name>A0AAP0C5Z7_9ASTR</name>
<gene>
    <name evidence="2" type="ORF">SSX86_030785</name>
</gene>
<feature type="non-terminal residue" evidence="2">
    <location>
        <position position="141"/>
    </location>
</feature>
<keyword evidence="3" id="KW-1185">Reference proteome</keyword>
<dbReference type="Proteomes" id="UP001408789">
    <property type="component" value="Unassembled WGS sequence"/>
</dbReference>
<dbReference type="AlphaFoldDB" id="A0AAP0C5Z7"/>
<evidence type="ECO:0000313" key="2">
    <source>
        <dbReference type="EMBL" id="KAK9050245.1"/>
    </source>
</evidence>
<dbReference type="EMBL" id="JBCNJP010002734">
    <property type="protein sequence ID" value="KAK9050245.1"/>
    <property type="molecule type" value="Genomic_DNA"/>
</dbReference>
<organism evidence="2 3">
    <name type="scientific">Deinandra increscens subsp. villosa</name>
    <dbReference type="NCBI Taxonomy" id="3103831"/>
    <lineage>
        <taxon>Eukaryota</taxon>
        <taxon>Viridiplantae</taxon>
        <taxon>Streptophyta</taxon>
        <taxon>Embryophyta</taxon>
        <taxon>Tracheophyta</taxon>
        <taxon>Spermatophyta</taxon>
        <taxon>Magnoliopsida</taxon>
        <taxon>eudicotyledons</taxon>
        <taxon>Gunneridae</taxon>
        <taxon>Pentapetalae</taxon>
        <taxon>asterids</taxon>
        <taxon>campanulids</taxon>
        <taxon>Asterales</taxon>
        <taxon>Asteraceae</taxon>
        <taxon>Asteroideae</taxon>
        <taxon>Heliantheae alliance</taxon>
        <taxon>Madieae</taxon>
        <taxon>Madiinae</taxon>
        <taxon>Deinandra</taxon>
    </lineage>
</organism>
<reference evidence="2 3" key="1">
    <citation type="submission" date="2024-04" db="EMBL/GenBank/DDBJ databases">
        <title>The reference genome of an endangered Asteraceae, Deinandra increscens subsp. villosa, native to the Central Coast of California.</title>
        <authorList>
            <person name="Guilliams M."/>
            <person name="Hasenstab-Lehman K."/>
            <person name="Meyer R."/>
            <person name="Mcevoy S."/>
        </authorList>
    </citation>
    <scope>NUCLEOTIDE SEQUENCE [LARGE SCALE GENOMIC DNA]</scope>
    <source>
        <tissue evidence="2">Leaf</tissue>
    </source>
</reference>
<evidence type="ECO:0000313" key="3">
    <source>
        <dbReference type="Proteomes" id="UP001408789"/>
    </source>
</evidence>
<evidence type="ECO:0000256" key="1">
    <source>
        <dbReference type="SAM" id="MobiDB-lite"/>
    </source>
</evidence>